<accession>A0A9Y2I8N7</accession>
<organism evidence="1 2">
    <name type="scientific">Amycolatopsis carbonis</name>
    <dbReference type="NCBI Taxonomy" id="715471"/>
    <lineage>
        <taxon>Bacteria</taxon>
        <taxon>Bacillati</taxon>
        <taxon>Actinomycetota</taxon>
        <taxon>Actinomycetes</taxon>
        <taxon>Pseudonocardiales</taxon>
        <taxon>Pseudonocardiaceae</taxon>
        <taxon>Amycolatopsis</taxon>
    </lineage>
</organism>
<gene>
    <name evidence="1" type="ORF">QRX50_29395</name>
</gene>
<proteinExistence type="predicted"/>
<protein>
    <submittedName>
        <fullName evidence="1">Uncharacterized protein</fullName>
    </submittedName>
</protein>
<dbReference type="EMBL" id="CP127294">
    <property type="protein sequence ID" value="WIX75607.1"/>
    <property type="molecule type" value="Genomic_DNA"/>
</dbReference>
<dbReference type="KEGG" id="acab:QRX50_29395"/>
<evidence type="ECO:0000313" key="2">
    <source>
        <dbReference type="Proteomes" id="UP001236014"/>
    </source>
</evidence>
<reference evidence="1 2" key="1">
    <citation type="submission" date="2023-06" db="EMBL/GenBank/DDBJ databases">
        <authorList>
            <person name="Oyuntsetseg B."/>
            <person name="Kim S.B."/>
        </authorList>
    </citation>
    <scope>NUCLEOTIDE SEQUENCE [LARGE SCALE GENOMIC DNA]</scope>
    <source>
        <strain evidence="1 2">2-15</strain>
    </source>
</reference>
<name>A0A9Y2I8N7_9PSEU</name>
<dbReference type="RefSeq" id="WP_285966372.1">
    <property type="nucleotide sequence ID" value="NZ_CP127294.1"/>
</dbReference>
<dbReference type="Proteomes" id="UP001236014">
    <property type="component" value="Chromosome"/>
</dbReference>
<keyword evidence="2" id="KW-1185">Reference proteome</keyword>
<sequence>MALGWAHVAAALLTALILAPVLIAVPRPHQRGADGKALLSFGPRLLAGALGTVLISSSPSKVRQLGSKTQLSA</sequence>
<dbReference type="AlphaFoldDB" id="A0A9Y2I8N7"/>
<evidence type="ECO:0000313" key="1">
    <source>
        <dbReference type="EMBL" id="WIX75607.1"/>
    </source>
</evidence>